<dbReference type="HAMAP" id="MF_01007">
    <property type="entry name" value="16SrRNA_methyltr_H"/>
    <property type="match status" value="1"/>
</dbReference>
<dbReference type="GO" id="GO:0005737">
    <property type="term" value="C:cytoplasm"/>
    <property type="evidence" value="ECO:0007669"/>
    <property type="project" value="UniProtKB-SubCell"/>
</dbReference>
<protein>
    <recommendedName>
        <fullName evidence="6">Ribosomal RNA small subunit methyltransferase H</fullName>
        <ecNumber evidence="6">2.1.1.199</ecNumber>
    </recommendedName>
    <alternativeName>
        <fullName evidence="6">16S rRNA m(4)C1402 methyltransferase</fullName>
    </alternativeName>
    <alternativeName>
        <fullName evidence="6">rRNA (cytosine-N(4)-)-methyltransferase RsmH</fullName>
    </alternativeName>
</protein>
<keyword evidence="5 6" id="KW-0949">S-adenosyl-L-methionine</keyword>
<comment type="catalytic activity">
    <reaction evidence="6">
        <text>cytidine(1402) in 16S rRNA + S-adenosyl-L-methionine = N(4)-methylcytidine(1402) in 16S rRNA + S-adenosyl-L-homocysteine + H(+)</text>
        <dbReference type="Rhea" id="RHEA:42928"/>
        <dbReference type="Rhea" id="RHEA-COMP:10286"/>
        <dbReference type="Rhea" id="RHEA-COMP:10287"/>
        <dbReference type="ChEBI" id="CHEBI:15378"/>
        <dbReference type="ChEBI" id="CHEBI:57856"/>
        <dbReference type="ChEBI" id="CHEBI:59789"/>
        <dbReference type="ChEBI" id="CHEBI:74506"/>
        <dbReference type="ChEBI" id="CHEBI:82748"/>
        <dbReference type="EC" id="2.1.1.199"/>
    </reaction>
</comment>
<dbReference type="EMBL" id="MGJI01000027">
    <property type="protein sequence ID" value="OGN03965.1"/>
    <property type="molecule type" value="Genomic_DNA"/>
</dbReference>
<evidence type="ECO:0000313" key="8">
    <source>
        <dbReference type="Proteomes" id="UP000177507"/>
    </source>
</evidence>
<dbReference type="Gene3D" id="1.10.150.170">
    <property type="entry name" value="Putative methyltransferase TM0872, insert domain"/>
    <property type="match status" value="1"/>
</dbReference>
<dbReference type="AlphaFoldDB" id="A0A1F8ESW7"/>
<feature type="binding site" evidence="6">
    <location>
        <position position="107"/>
    </location>
    <ligand>
        <name>S-adenosyl-L-methionine</name>
        <dbReference type="ChEBI" id="CHEBI:59789"/>
    </ligand>
</feature>
<organism evidence="7 8">
    <name type="scientific">Candidatus Yanofskybacteria bacterium RIFCSPHIGHO2_01_FULL_44_17</name>
    <dbReference type="NCBI Taxonomy" id="1802668"/>
    <lineage>
        <taxon>Bacteria</taxon>
        <taxon>Candidatus Yanofskyibacteriota</taxon>
    </lineage>
</organism>
<dbReference type="InterPro" id="IPR023397">
    <property type="entry name" value="SAM-dep_MeTrfase_MraW_recog"/>
</dbReference>
<proteinExistence type="inferred from homology"/>
<dbReference type="InterPro" id="IPR002903">
    <property type="entry name" value="RsmH"/>
</dbReference>
<comment type="caution">
    <text evidence="7">The sequence shown here is derived from an EMBL/GenBank/DDBJ whole genome shotgun (WGS) entry which is preliminary data.</text>
</comment>
<sequence length="298" mass="33386">MHIPVLLNEVIEHLNPKPGGKFIDATIDGGGHALAILERVVPEGKLLGIEWDSRLLGDMSARISKTEFKENIILINESYVNLKQVAEQNNFIGVDGVLFDLGLSSWHLEVAGRGFSFQKDEPLDMRFGINDHGQQPTAEDIISGASYDGLVKILKEYGEERFAKSIAAGIVNTRREKPIRTTLELVEVIKNSVPFWYRRGRLHFATKTFQAIRIAVNSELENVRQGLAQAVEILGAGGRIAVISFHSLEDRIVKNFFREEAQTGNLRIVTKKPVLSKPEEIMENHRARSAKLRVAEKK</sequence>
<dbReference type="PANTHER" id="PTHR11265:SF0">
    <property type="entry name" value="12S RRNA N4-METHYLCYTIDINE METHYLTRANSFERASE"/>
    <property type="match status" value="1"/>
</dbReference>
<evidence type="ECO:0000256" key="4">
    <source>
        <dbReference type="ARBA" id="ARBA00022679"/>
    </source>
</evidence>
<dbReference type="GO" id="GO:0070475">
    <property type="term" value="P:rRNA base methylation"/>
    <property type="evidence" value="ECO:0007669"/>
    <property type="project" value="UniProtKB-UniRule"/>
</dbReference>
<comment type="similarity">
    <text evidence="1 6">Belongs to the methyltransferase superfamily. RsmH family.</text>
</comment>
<feature type="binding site" evidence="6">
    <location>
        <position position="79"/>
    </location>
    <ligand>
        <name>S-adenosyl-L-methionine</name>
        <dbReference type="ChEBI" id="CHEBI:59789"/>
    </ligand>
</feature>
<comment type="subcellular location">
    <subcellularLocation>
        <location evidence="6">Cytoplasm</location>
    </subcellularLocation>
</comment>
<dbReference type="STRING" id="1802668.A2831_00145"/>
<dbReference type="Gene3D" id="3.40.50.150">
    <property type="entry name" value="Vaccinia Virus protein VP39"/>
    <property type="match status" value="1"/>
</dbReference>
<gene>
    <name evidence="6" type="primary">rsmH</name>
    <name evidence="7" type="ORF">A2831_00145</name>
</gene>
<keyword evidence="6" id="KW-0963">Cytoplasm</keyword>
<dbReference type="InterPro" id="IPR029063">
    <property type="entry name" value="SAM-dependent_MTases_sf"/>
</dbReference>
<evidence type="ECO:0000256" key="5">
    <source>
        <dbReference type="ARBA" id="ARBA00022691"/>
    </source>
</evidence>
<dbReference type="GO" id="GO:0071424">
    <property type="term" value="F:rRNA (cytosine-N4-)-methyltransferase activity"/>
    <property type="evidence" value="ECO:0007669"/>
    <property type="project" value="UniProtKB-UniRule"/>
</dbReference>
<dbReference type="PANTHER" id="PTHR11265">
    <property type="entry name" value="S-ADENOSYL-METHYLTRANSFERASE MRAW"/>
    <property type="match status" value="1"/>
</dbReference>
<dbReference type="PIRSF" id="PIRSF004486">
    <property type="entry name" value="MraW"/>
    <property type="match status" value="1"/>
</dbReference>
<reference evidence="7 8" key="1">
    <citation type="journal article" date="2016" name="Nat. Commun.">
        <title>Thousands of microbial genomes shed light on interconnected biogeochemical processes in an aquifer system.</title>
        <authorList>
            <person name="Anantharaman K."/>
            <person name="Brown C.T."/>
            <person name="Hug L.A."/>
            <person name="Sharon I."/>
            <person name="Castelle C.J."/>
            <person name="Probst A.J."/>
            <person name="Thomas B.C."/>
            <person name="Singh A."/>
            <person name="Wilkins M.J."/>
            <person name="Karaoz U."/>
            <person name="Brodie E.L."/>
            <person name="Williams K.H."/>
            <person name="Hubbard S.S."/>
            <person name="Banfield J.F."/>
        </authorList>
    </citation>
    <scope>NUCLEOTIDE SEQUENCE [LARGE SCALE GENOMIC DNA]</scope>
</reference>
<evidence type="ECO:0000256" key="1">
    <source>
        <dbReference type="ARBA" id="ARBA00010396"/>
    </source>
</evidence>
<dbReference type="Pfam" id="PF01795">
    <property type="entry name" value="Methyltransf_5"/>
    <property type="match status" value="1"/>
</dbReference>
<evidence type="ECO:0000256" key="2">
    <source>
        <dbReference type="ARBA" id="ARBA00022552"/>
    </source>
</evidence>
<evidence type="ECO:0000256" key="6">
    <source>
        <dbReference type="HAMAP-Rule" id="MF_01007"/>
    </source>
</evidence>
<feature type="binding site" evidence="6">
    <location>
        <position position="50"/>
    </location>
    <ligand>
        <name>S-adenosyl-L-methionine</name>
        <dbReference type="ChEBI" id="CHEBI:59789"/>
    </ligand>
</feature>
<dbReference type="EC" id="2.1.1.199" evidence="6"/>
<feature type="binding site" evidence="6">
    <location>
        <begin position="30"/>
        <end position="32"/>
    </location>
    <ligand>
        <name>S-adenosyl-L-methionine</name>
        <dbReference type="ChEBI" id="CHEBI:59789"/>
    </ligand>
</feature>
<feature type="binding site" evidence="6">
    <location>
        <position position="100"/>
    </location>
    <ligand>
        <name>S-adenosyl-L-methionine</name>
        <dbReference type="ChEBI" id="CHEBI:59789"/>
    </ligand>
</feature>
<evidence type="ECO:0000256" key="3">
    <source>
        <dbReference type="ARBA" id="ARBA00022603"/>
    </source>
</evidence>
<dbReference type="SUPFAM" id="SSF53335">
    <property type="entry name" value="S-adenosyl-L-methionine-dependent methyltransferases"/>
    <property type="match status" value="1"/>
</dbReference>
<name>A0A1F8ESW7_9BACT</name>
<keyword evidence="2 6" id="KW-0698">rRNA processing</keyword>
<accession>A0A1F8ESW7</accession>
<keyword evidence="4 6" id="KW-0808">Transferase</keyword>
<keyword evidence="3 6" id="KW-0489">Methyltransferase</keyword>
<dbReference type="Proteomes" id="UP000177507">
    <property type="component" value="Unassembled WGS sequence"/>
</dbReference>
<evidence type="ECO:0000313" key="7">
    <source>
        <dbReference type="EMBL" id="OGN03965.1"/>
    </source>
</evidence>
<dbReference type="NCBIfam" id="TIGR00006">
    <property type="entry name" value="16S rRNA (cytosine(1402)-N(4))-methyltransferase RsmH"/>
    <property type="match status" value="1"/>
</dbReference>
<dbReference type="SUPFAM" id="SSF81799">
    <property type="entry name" value="Putative methyltransferase TM0872, insert domain"/>
    <property type="match status" value="1"/>
</dbReference>
<comment type="function">
    <text evidence="6">Specifically methylates the N4 position of cytidine in position 1402 (C1402) of 16S rRNA.</text>
</comment>